<comment type="similarity">
    <text evidence="1">Belongs to the peptidase M20A family.</text>
</comment>
<dbReference type="Gene3D" id="1.10.150.900">
    <property type="match status" value="1"/>
</dbReference>
<proteinExistence type="inferred from homology"/>
<evidence type="ECO:0000256" key="3">
    <source>
        <dbReference type="ARBA" id="ARBA00022723"/>
    </source>
</evidence>
<evidence type="ECO:0008006" key="7">
    <source>
        <dbReference type="Google" id="ProtNLM"/>
    </source>
</evidence>
<keyword evidence="4" id="KW-0378">Hydrolase</keyword>
<keyword evidence="2" id="KW-0645">Protease</keyword>
<keyword evidence="3" id="KW-0479">Metal-binding</keyword>
<evidence type="ECO:0000256" key="2">
    <source>
        <dbReference type="ARBA" id="ARBA00022670"/>
    </source>
</evidence>
<dbReference type="InterPro" id="IPR047177">
    <property type="entry name" value="Pept_M20A"/>
</dbReference>
<evidence type="ECO:0000256" key="1">
    <source>
        <dbReference type="ARBA" id="ARBA00006247"/>
    </source>
</evidence>
<dbReference type="PANTHER" id="PTHR45962:SF1">
    <property type="entry name" value="N-FATTY-ACYL-AMINO ACID SYNTHASE_HYDROLASE PM20D1"/>
    <property type="match status" value="1"/>
</dbReference>
<keyword evidence="5" id="KW-0862">Zinc</keyword>
<comment type="caution">
    <text evidence="6">The sequence shown here is derived from an EMBL/GenBank/DDBJ whole genome shotgun (WGS) entry which is preliminary data.</text>
</comment>
<name>A0A645JQ77_9ZZZZ</name>
<sequence length="129" mass="14273">MILNARLLPGQLPEEILEHCRKAAKDVGVTFRLIKANPATAVSPPEGEEYGRIVRALRFSLPELAPVPGIMTAATDSRFFSAICKTIYRVSPFSCAREVLSTMHAVNERVSVKSLYEGKAFFKTLITTF</sequence>
<protein>
    <recommendedName>
        <fullName evidence="7">Succinyl-diaminopimelate desuccinylase</fullName>
    </recommendedName>
</protein>
<dbReference type="GO" id="GO:0006508">
    <property type="term" value="P:proteolysis"/>
    <property type="evidence" value="ECO:0007669"/>
    <property type="project" value="UniProtKB-KW"/>
</dbReference>
<dbReference type="GO" id="GO:0046872">
    <property type="term" value="F:metal ion binding"/>
    <property type="evidence" value="ECO:0007669"/>
    <property type="project" value="UniProtKB-KW"/>
</dbReference>
<dbReference type="SUPFAM" id="SSF53187">
    <property type="entry name" value="Zn-dependent exopeptidases"/>
    <property type="match status" value="1"/>
</dbReference>
<dbReference type="AlphaFoldDB" id="A0A645JQ77"/>
<evidence type="ECO:0000256" key="5">
    <source>
        <dbReference type="ARBA" id="ARBA00022833"/>
    </source>
</evidence>
<dbReference type="PANTHER" id="PTHR45962">
    <property type="entry name" value="N-FATTY-ACYL-AMINO ACID SYNTHASE/HYDROLASE PM20D1"/>
    <property type="match status" value="1"/>
</dbReference>
<dbReference type="GO" id="GO:0008233">
    <property type="term" value="F:peptidase activity"/>
    <property type="evidence" value="ECO:0007669"/>
    <property type="project" value="UniProtKB-KW"/>
</dbReference>
<reference evidence="6" key="1">
    <citation type="submission" date="2019-08" db="EMBL/GenBank/DDBJ databases">
        <authorList>
            <person name="Kucharzyk K."/>
            <person name="Murdoch R.W."/>
            <person name="Higgins S."/>
            <person name="Loffler F."/>
        </authorList>
    </citation>
    <scope>NUCLEOTIDE SEQUENCE</scope>
</reference>
<gene>
    <name evidence="6" type="ORF">SDC9_212959</name>
</gene>
<dbReference type="EMBL" id="VSSQ01147145">
    <property type="protein sequence ID" value="MPN65180.1"/>
    <property type="molecule type" value="Genomic_DNA"/>
</dbReference>
<evidence type="ECO:0000313" key="6">
    <source>
        <dbReference type="EMBL" id="MPN65180.1"/>
    </source>
</evidence>
<accession>A0A645JQ77</accession>
<evidence type="ECO:0000256" key="4">
    <source>
        <dbReference type="ARBA" id="ARBA00022801"/>
    </source>
</evidence>
<organism evidence="6">
    <name type="scientific">bioreactor metagenome</name>
    <dbReference type="NCBI Taxonomy" id="1076179"/>
    <lineage>
        <taxon>unclassified sequences</taxon>
        <taxon>metagenomes</taxon>
        <taxon>ecological metagenomes</taxon>
    </lineage>
</organism>